<organism evidence="2 3">
    <name type="scientific">Pleurodeles waltl</name>
    <name type="common">Iberian ribbed newt</name>
    <dbReference type="NCBI Taxonomy" id="8319"/>
    <lineage>
        <taxon>Eukaryota</taxon>
        <taxon>Metazoa</taxon>
        <taxon>Chordata</taxon>
        <taxon>Craniata</taxon>
        <taxon>Vertebrata</taxon>
        <taxon>Euteleostomi</taxon>
        <taxon>Amphibia</taxon>
        <taxon>Batrachia</taxon>
        <taxon>Caudata</taxon>
        <taxon>Salamandroidea</taxon>
        <taxon>Salamandridae</taxon>
        <taxon>Pleurodelinae</taxon>
        <taxon>Pleurodeles</taxon>
    </lineage>
</organism>
<proteinExistence type="predicted"/>
<reference evidence="2" key="1">
    <citation type="journal article" date="2022" name="bioRxiv">
        <title>Sequencing and chromosome-scale assembly of the giantPleurodeles waltlgenome.</title>
        <authorList>
            <person name="Brown T."/>
            <person name="Elewa A."/>
            <person name="Iarovenko S."/>
            <person name="Subramanian E."/>
            <person name="Araus A.J."/>
            <person name="Petzold A."/>
            <person name="Susuki M."/>
            <person name="Suzuki K.-i.T."/>
            <person name="Hayashi T."/>
            <person name="Toyoda A."/>
            <person name="Oliveira C."/>
            <person name="Osipova E."/>
            <person name="Leigh N.D."/>
            <person name="Simon A."/>
            <person name="Yun M.H."/>
        </authorList>
    </citation>
    <scope>NUCLEOTIDE SEQUENCE</scope>
    <source>
        <strain evidence="2">20211129_DDA</strain>
        <tissue evidence="2">Liver</tissue>
    </source>
</reference>
<dbReference type="EMBL" id="JANPWB010000001">
    <property type="protein sequence ID" value="KAJ1216876.1"/>
    <property type="molecule type" value="Genomic_DNA"/>
</dbReference>
<gene>
    <name evidence="2" type="ORF">NDU88_004474</name>
</gene>
<sequence>MRALAPGSRNRSRAASAEVRGGNRGRLALECCHRRWQLGRSQRAHLGKAAVALVLLGGQEQVRPLGPFPYFQGSKTSWRGRELHPRCGLSQPARLACCRQRGRTSSKSADCLTQERHKQSQLKSARTPT</sequence>
<accession>A0AAV7WVG3</accession>
<protein>
    <submittedName>
        <fullName evidence="2">Uncharacterized protein</fullName>
    </submittedName>
</protein>
<evidence type="ECO:0000313" key="3">
    <source>
        <dbReference type="Proteomes" id="UP001066276"/>
    </source>
</evidence>
<name>A0AAV7WVG3_PLEWA</name>
<dbReference type="AlphaFoldDB" id="A0AAV7WVG3"/>
<evidence type="ECO:0000256" key="1">
    <source>
        <dbReference type="SAM" id="MobiDB-lite"/>
    </source>
</evidence>
<dbReference type="Proteomes" id="UP001066276">
    <property type="component" value="Chromosome 1_1"/>
</dbReference>
<keyword evidence="3" id="KW-1185">Reference proteome</keyword>
<feature type="region of interest" description="Disordered" evidence="1">
    <location>
        <begin position="103"/>
        <end position="129"/>
    </location>
</feature>
<comment type="caution">
    <text evidence="2">The sequence shown here is derived from an EMBL/GenBank/DDBJ whole genome shotgun (WGS) entry which is preliminary data.</text>
</comment>
<evidence type="ECO:0000313" key="2">
    <source>
        <dbReference type="EMBL" id="KAJ1216876.1"/>
    </source>
</evidence>